<dbReference type="FunFam" id="3.40.50.1000:FF:000001">
    <property type="entry name" value="Phospholipid-transporting ATPase IC"/>
    <property type="match status" value="1"/>
</dbReference>
<dbReference type="InterPro" id="IPR023214">
    <property type="entry name" value="HAD_sf"/>
</dbReference>
<dbReference type="FunCoup" id="A0A066W870">
    <property type="interactions" value="113"/>
</dbReference>
<feature type="binding site" evidence="17">
    <location>
        <position position="1014"/>
    </location>
    <ligand>
        <name>ATP</name>
        <dbReference type="ChEBI" id="CHEBI:30616"/>
    </ligand>
</feature>
<evidence type="ECO:0000313" key="23">
    <source>
        <dbReference type="EMBL" id="KDN46965.1"/>
    </source>
</evidence>
<evidence type="ECO:0000256" key="20">
    <source>
        <dbReference type="SAM" id="MobiDB-lite"/>
    </source>
</evidence>
<evidence type="ECO:0000256" key="16">
    <source>
        <dbReference type="PIRSR" id="PIRSR606539-1"/>
    </source>
</evidence>
<feature type="active site" description="4-aspartylphosphate intermediate" evidence="16">
    <location>
        <position position="645"/>
    </location>
</feature>
<dbReference type="InterPro" id="IPR023298">
    <property type="entry name" value="ATPase_P-typ_TM_dom_sf"/>
</dbReference>
<dbReference type="GO" id="GO:0045332">
    <property type="term" value="P:phospholipid translocation"/>
    <property type="evidence" value="ECO:0007669"/>
    <property type="project" value="TreeGrafter"/>
</dbReference>
<dbReference type="GO" id="GO:0005886">
    <property type="term" value="C:plasma membrane"/>
    <property type="evidence" value="ECO:0007669"/>
    <property type="project" value="TreeGrafter"/>
</dbReference>
<dbReference type="GeneID" id="25266475"/>
<dbReference type="FunFam" id="2.70.150.10:FF:000026">
    <property type="entry name" value="Phospholipid-transporting ATPase"/>
    <property type="match status" value="1"/>
</dbReference>
<evidence type="ECO:0000256" key="1">
    <source>
        <dbReference type="ARBA" id="ARBA00001946"/>
    </source>
</evidence>
<dbReference type="Gene3D" id="2.70.150.10">
    <property type="entry name" value="Calcium-transporting ATPase, cytoplasmic transduction domain A"/>
    <property type="match status" value="1"/>
</dbReference>
<name>A0A066W870_TILAU</name>
<dbReference type="InterPro" id="IPR032630">
    <property type="entry name" value="P_typ_ATPase_c"/>
</dbReference>
<feature type="transmembrane region" description="Helical" evidence="19">
    <location>
        <begin position="1283"/>
        <end position="1302"/>
    </location>
</feature>
<feature type="binding site" evidence="17">
    <location>
        <position position="842"/>
    </location>
    <ligand>
        <name>ATP</name>
        <dbReference type="ChEBI" id="CHEBI:30616"/>
    </ligand>
</feature>
<evidence type="ECO:0000256" key="12">
    <source>
        <dbReference type="ARBA" id="ARBA00023136"/>
    </source>
</evidence>
<dbReference type="InParanoid" id="A0A066W870"/>
<feature type="binding site" evidence="17">
    <location>
        <position position="924"/>
    </location>
    <ligand>
        <name>ATP</name>
        <dbReference type="ChEBI" id="CHEBI:30616"/>
    </ligand>
</feature>
<keyword evidence="12 19" id="KW-0472">Membrane</keyword>
<feature type="binding site" evidence="18">
    <location>
        <position position="647"/>
    </location>
    <ligand>
        <name>Mg(2+)</name>
        <dbReference type="ChEBI" id="CHEBI:18420"/>
    </ligand>
</feature>
<dbReference type="EC" id="7.6.2.1" evidence="19"/>
<dbReference type="PRINTS" id="PR00119">
    <property type="entry name" value="CATATPASE"/>
</dbReference>
<reference evidence="23 24" key="1">
    <citation type="submission" date="2014-05" db="EMBL/GenBank/DDBJ databases">
        <title>Draft genome sequence of a rare smut relative, Tilletiaria anomala UBC 951.</title>
        <authorList>
            <consortium name="DOE Joint Genome Institute"/>
            <person name="Toome M."/>
            <person name="Kuo A."/>
            <person name="Henrissat B."/>
            <person name="Lipzen A."/>
            <person name="Tritt A."/>
            <person name="Yoshinaga Y."/>
            <person name="Zane M."/>
            <person name="Barry K."/>
            <person name="Grigoriev I.V."/>
            <person name="Spatafora J.W."/>
            <person name="Aimea M.C."/>
        </authorList>
    </citation>
    <scope>NUCLEOTIDE SEQUENCE [LARGE SCALE GENOMIC DNA]</scope>
    <source>
        <strain evidence="23 24">UBC 951</strain>
    </source>
</reference>
<keyword evidence="5 18" id="KW-0479">Metal-binding</keyword>
<evidence type="ECO:0000259" key="21">
    <source>
        <dbReference type="Pfam" id="PF16209"/>
    </source>
</evidence>
<comment type="subcellular location">
    <subcellularLocation>
        <location evidence="2">Golgi apparatus</location>
        <location evidence="2">trans-Golgi network membrane</location>
        <topology evidence="2">Multi-pass membrane protein</topology>
    </subcellularLocation>
    <subcellularLocation>
        <location evidence="19">Membrane</location>
        <topology evidence="19">Multi-pass membrane protein</topology>
    </subcellularLocation>
</comment>
<dbReference type="InterPro" id="IPR032631">
    <property type="entry name" value="P-type_ATPase_N"/>
</dbReference>
<dbReference type="Pfam" id="PF13246">
    <property type="entry name" value="Cation_ATPase"/>
    <property type="match status" value="1"/>
</dbReference>
<evidence type="ECO:0000259" key="22">
    <source>
        <dbReference type="Pfam" id="PF16212"/>
    </source>
</evidence>
<feature type="binding site" evidence="17">
    <location>
        <position position="786"/>
    </location>
    <ligand>
        <name>ATP</name>
        <dbReference type="ChEBI" id="CHEBI:30616"/>
    </ligand>
</feature>
<dbReference type="FunFam" id="3.40.1110.10:FF:000064">
    <property type="entry name" value="Phospholipid-transporting ATPase"/>
    <property type="match status" value="1"/>
</dbReference>
<feature type="binding site" evidence="17">
    <location>
        <position position="809"/>
    </location>
    <ligand>
        <name>ATP</name>
        <dbReference type="ChEBI" id="CHEBI:30616"/>
    </ligand>
</feature>
<feature type="binding site" evidence="17">
    <location>
        <position position="745"/>
    </location>
    <ligand>
        <name>ATP</name>
        <dbReference type="ChEBI" id="CHEBI:30616"/>
    </ligand>
</feature>
<feature type="binding site" evidence="17">
    <location>
        <position position="1044"/>
    </location>
    <ligand>
        <name>ATP</name>
        <dbReference type="ChEBI" id="CHEBI:30616"/>
    </ligand>
</feature>
<dbReference type="SUPFAM" id="SSF81660">
    <property type="entry name" value="Metal cation-transporting ATPase, ATP-binding domain N"/>
    <property type="match status" value="1"/>
</dbReference>
<dbReference type="RefSeq" id="XP_013243701.1">
    <property type="nucleotide sequence ID" value="XM_013388247.1"/>
</dbReference>
<proteinExistence type="inferred from homology"/>
<keyword evidence="7 17" id="KW-0067">ATP-binding</keyword>
<feature type="transmembrane region" description="Helical" evidence="19">
    <location>
        <begin position="1211"/>
        <end position="1229"/>
    </location>
</feature>
<dbReference type="InterPro" id="IPR001757">
    <property type="entry name" value="P_typ_ATPase"/>
</dbReference>
<dbReference type="GO" id="GO:0016887">
    <property type="term" value="F:ATP hydrolysis activity"/>
    <property type="evidence" value="ECO:0007669"/>
    <property type="project" value="InterPro"/>
</dbReference>
<evidence type="ECO:0000256" key="17">
    <source>
        <dbReference type="PIRSR" id="PIRSR606539-2"/>
    </source>
</evidence>
<dbReference type="OrthoDB" id="377733at2759"/>
<feature type="binding site" evidence="18">
    <location>
        <position position="1040"/>
    </location>
    <ligand>
        <name>Mg(2+)</name>
        <dbReference type="ChEBI" id="CHEBI:18420"/>
    </ligand>
</feature>
<evidence type="ECO:0000256" key="4">
    <source>
        <dbReference type="ARBA" id="ARBA00022692"/>
    </source>
</evidence>
<comment type="caution">
    <text evidence="23">The sequence shown here is derived from an EMBL/GenBank/DDBJ whole genome shotgun (WGS) entry which is preliminary data.</text>
</comment>
<feature type="binding site" evidence="17">
    <location>
        <position position="923"/>
    </location>
    <ligand>
        <name>ATP</name>
        <dbReference type="ChEBI" id="CHEBI:30616"/>
    </ligand>
</feature>
<dbReference type="Gene3D" id="3.40.50.1000">
    <property type="entry name" value="HAD superfamily/HAD-like"/>
    <property type="match status" value="2"/>
</dbReference>
<dbReference type="STRING" id="1037660.A0A066W870"/>
<feature type="region of interest" description="Disordered" evidence="20">
    <location>
        <begin position="34"/>
        <end position="109"/>
    </location>
</feature>
<dbReference type="GO" id="GO:0090556">
    <property type="term" value="F:phosphatidylserine floppase activity"/>
    <property type="evidence" value="ECO:0007669"/>
    <property type="project" value="RHEA"/>
</dbReference>
<dbReference type="InterPro" id="IPR044492">
    <property type="entry name" value="P_typ_ATPase_HD_dom"/>
</dbReference>
<dbReference type="GO" id="GO:0005802">
    <property type="term" value="C:trans-Golgi network"/>
    <property type="evidence" value="ECO:0007669"/>
    <property type="project" value="TreeGrafter"/>
</dbReference>
<feature type="binding site" evidence="18">
    <location>
        <position position="645"/>
    </location>
    <ligand>
        <name>Mg(2+)</name>
        <dbReference type="ChEBI" id="CHEBI:18420"/>
    </ligand>
</feature>
<keyword evidence="4 19" id="KW-0812">Transmembrane</keyword>
<dbReference type="NCBIfam" id="TIGR01652">
    <property type="entry name" value="ATPase-Plipid"/>
    <property type="match status" value="1"/>
</dbReference>
<keyword evidence="9 19" id="KW-1278">Translocase</keyword>
<dbReference type="PANTHER" id="PTHR24092:SF150">
    <property type="entry name" value="PHOSPHOLIPID-TRANSPORTING ATPASE"/>
    <property type="match status" value="1"/>
</dbReference>
<feature type="compositionally biased region" description="Gly residues" evidence="20">
    <location>
        <begin position="181"/>
        <end position="195"/>
    </location>
</feature>
<dbReference type="PANTHER" id="PTHR24092">
    <property type="entry name" value="PROBABLE PHOSPHOLIPID-TRANSPORTING ATPASE"/>
    <property type="match status" value="1"/>
</dbReference>
<organism evidence="23 24">
    <name type="scientific">Tilletiaria anomala (strain ATCC 24038 / CBS 436.72 / UBC 951)</name>
    <dbReference type="NCBI Taxonomy" id="1037660"/>
    <lineage>
        <taxon>Eukaryota</taxon>
        <taxon>Fungi</taxon>
        <taxon>Dikarya</taxon>
        <taxon>Basidiomycota</taxon>
        <taxon>Ustilaginomycotina</taxon>
        <taxon>Exobasidiomycetes</taxon>
        <taxon>Georgefischeriales</taxon>
        <taxon>Tilletiariaceae</taxon>
        <taxon>Tilletiaria</taxon>
    </lineage>
</organism>
<evidence type="ECO:0000256" key="7">
    <source>
        <dbReference type="ARBA" id="ARBA00022840"/>
    </source>
</evidence>
<feature type="compositionally biased region" description="Basic and acidic residues" evidence="20">
    <location>
        <begin position="199"/>
        <end position="208"/>
    </location>
</feature>
<feature type="region of interest" description="Disordered" evidence="20">
    <location>
        <begin position="1"/>
        <end position="20"/>
    </location>
</feature>
<evidence type="ECO:0000256" key="14">
    <source>
        <dbReference type="ARBA" id="ARBA00049128"/>
    </source>
</evidence>
<accession>A0A066W870</accession>
<feature type="binding site" evidence="17">
    <location>
        <position position="647"/>
    </location>
    <ligand>
        <name>ATP</name>
        <dbReference type="ChEBI" id="CHEBI:30616"/>
    </ligand>
</feature>
<feature type="transmembrane region" description="Helical" evidence="19">
    <location>
        <begin position="581"/>
        <end position="602"/>
    </location>
</feature>
<protein>
    <recommendedName>
        <fullName evidence="19">Phospholipid-transporting ATPase</fullName>
        <ecNumber evidence="19">7.6.2.1</ecNumber>
    </recommendedName>
</protein>
<feature type="binding site" evidence="17">
    <location>
        <position position="922"/>
    </location>
    <ligand>
        <name>ATP</name>
        <dbReference type="ChEBI" id="CHEBI:30616"/>
    </ligand>
</feature>
<dbReference type="Pfam" id="PF16212">
    <property type="entry name" value="PhoLip_ATPase_C"/>
    <property type="match status" value="1"/>
</dbReference>
<evidence type="ECO:0000256" key="19">
    <source>
        <dbReference type="RuleBase" id="RU362033"/>
    </source>
</evidence>
<dbReference type="Proteomes" id="UP000027361">
    <property type="component" value="Unassembled WGS sequence"/>
</dbReference>
<evidence type="ECO:0000256" key="11">
    <source>
        <dbReference type="ARBA" id="ARBA00023034"/>
    </source>
</evidence>
<feature type="binding site" evidence="17">
    <location>
        <position position="1020"/>
    </location>
    <ligand>
        <name>ATP</name>
        <dbReference type="ChEBI" id="CHEBI:30616"/>
    </ligand>
</feature>
<evidence type="ECO:0000256" key="3">
    <source>
        <dbReference type="ARBA" id="ARBA00008109"/>
    </source>
</evidence>
<feature type="domain" description="P-type ATPase N-terminal" evidence="21">
    <location>
        <begin position="257"/>
        <end position="323"/>
    </location>
</feature>
<evidence type="ECO:0000256" key="9">
    <source>
        <dbReference type="ARBA" id="ARBA00022967"/>
    </source>
</evidence>
<evidence type="ECO:0000256" key="5">
    <source>
        <dbReference type="ARBA" id="ARBA00022723"/>
    </source>
</evidence>
<comment type="catalytic activity">
    <reaction evidence="13 19">
        <text>ATP + H2O + phospholipidSide 1 = ADP + phosphate + phospholipidSide 2.</text>
        <dbReference type="EC" id="7.6.2.1"/>
    </reaction>
</comment>
<evidence type="ECO:0000256" key="8">
    <source>
        <dbReference type="ARBA" id="ARBA00022842"/>
    </source>
</evidence>
<feature type="transmembrane region" description="Helical" evidence="19">
    <location>
        <begin position="1135"/>
        <end position="1155"/>
    </location>
</feature>
<gene>
    <name evidence="23" type="ORF">K437DRAFT_273765</name>
</gene>
<dbReference type="InterPro" id="IPR036412">
    <property type="entry name" value="HAD-like_sf"/>
</dbReference>
<keyword evidence="24" id="KW-1185">Reference proteome</keyword>
<dbReference type="GO" id="GO:0005524">
    <property type="term" value="F:ATP binding"/>
    <property type="evidence" value="ECO:0007669"/>
    <property type="project" value="UniProtKB-UniRule"/>
</dbReference>
<keyword evidence="6 17" id="KW-0547">Nucleotide-binding</keyword>
<evidence type="ECO:0000256" key="13">
    <source>
        <dbReference type="ARBA" id="ARBA00034036"/>
    </source>
</evidence>
<dbReference type="PROSITE" id="PS00154">
    <property type="entry name" value="ATPASE_E1_E2"/>
    <property type="match status" value="1"/>
</dbReference>
<comment type="catalytic activity">
    <reaction evidence="15">
        <text>a 1,2-diacyl-sn-glycero-3-phospho-L-serine(out) + ATP + H2O = a 1,2-diacyl-sn-glycero-3-phospho-L-serine(in) + ADP + phosphate + H(+)</text>
        <dbReference type="Rhea" id="RHEA:38567"/>
        <dbReference type="ChEBI" id="CHEBI:15377"/>
        <dbReference type="ChEBI" id="CHEBI:15378"/>
        <dbReference type="ChEBI" id="CHEBI:30616"/>
        <dbReference type="ChEBI" id="CHEBI:43474"/>
        <dbReference type="ChEBI" id="CHEBI:57262"/>
        <dbReference type="ChEBI" id="CHEBI:456216"/>
    </reaction>
    <physiologicalReaction direction="left-to-right" evidence="15">
        <dbReference type="Rhea" id="RHEA:38568"/>
    </physiologicalReaction>
</comment>
<comment type="similarity">
    <text evidence="3 19">Belongs to the cation transport ATPase (P-type) (TC 3.A.3) family. Type IV subfamily.</text>
</comment>
<feature type="binding site" evidence="17">
    <location>
        <position position="1043"/>
    </location>
    <ligand>
        <name>ATP</name>
        <dbReference type="ChEBI" id="CHEBI:30616"/>
    </ligand>
</feature>
<dbReference type="OMA" id="MHSFWSW"/>
<feature type="binding site" evidence="18">
    <location>
        <position position="1044"/>
    </location>
    <ligand>
        <name>Mg(2+)</name>
        <dbReference type="ChEBI" id="CHEBI:18420"/>
    </ligand>
</feature>
<dbReference type="Gene3D" id="3.40.1110.10">
    <property type="entry name" value="Calcium-transporting ATPase, cytoplasmic domain N"/>
    <property type="match status" value="2"/>
</dbReference>
<dbReference type="InterPro" id="IPR008250">
    <property type="entry name" value="ATPase_P-typ_transduc_dom_A_sf"/>
</dbReference>
<evidence type="ECO:0000313" key="24">
    <source>
        <dbReference type="Proteomes" id="UP000027361"/>
    </source>
</evidence>
<dbReference type="FunFam" id="3.40.50.1000:FF:000010">
    <property type="entry name" value="Phospholipid-transporting ATPase"/>
    <property type="match status" value="1"/>
</dbReference>
<feature type="binding site" evidence="17">
    <location>
        <position position="645"/>
    </location>
    <ligand>
        <name>ATP</name>
        <dbReference type="ChEBI" id="CHEBI:30616"/>
    </ligand>
</feature>
<evidence type="ECO:0000256" key="15">
    <source>
        <dbReference type="ARBA" id="ARBA00051303"/>
    </source>
</evidence>
<feature type="domain" description="P-type ATPase C-terminal" evidence="22">
    <location>
        <begin position="1066"/>
        <end position="1317"/>
    </location>
</feature>
<dbReference type="NCBIfam" id="TIGR01494">
    <property type="entry name" value="ATPase_P-type"/>
    <property type="match status" value="1"/>
</dbReference>
<feature type="transmembrane region" description="Helical" evidence="19">
    <location>
        <begin position="1176"/>
        <end position="1199"/>
    </location>
</feature>
<evidence type="ECO:0000256" key="6">
    <source>
        <dbReference type="ARBA" id="ARBA00022741"/>
    </source>
</evidence>
<dbReference type="InterPro" id="IPR018303">
    <property type="entry name" value="ATPase_P-typ_P_site"/>
</dbReference>
<dbReference type="SUPFAM" id="SSF81653">
    <property type="entry name" value="Calcium ATPase, transduction domain A"/>
    <property type="match status" value="1"/>
</dbReference>
<dbReference type="GO" id="GO:0000287">
    <property type="term" value="F:magnesium ion binding"/>
    <property type="evidence" value="ECO:0007669"/>
    <property type="project" value="UniProtKB-UniRule"/>
</dbReference>
<feature type="transmembrane region" description="Helical" evidence="19">
    <location>
        <begin position="529"/>
        <end position="551"/>
    </location>
</feature>
<sequence length="1387" mass="153691">MDPFADILSRPTAGTAQSSRAAVALQDPFASFNGPQDYSYPATADQSGGTGPPQSHVLLDADDIDLIGGGDDMSFGGVPDGGAVSSSSRGKSSTLHAATPPYQSGGAGMLGSIDSGLPFSGGGMSSSNYADAPYDDRGPFGDAYEASTTGNFKAIEADDELTPSEEYNHKSLPYGRNSSGGARGSGAAPGLGRDSGTGVERRSKKEQEGIAALRARKTKASSRFDGVSRSLRAIQEDFNRAMGRQSNLKVKEGERVIQVNDQTANDLLKFSDNYVSTSKYNIITFLPKFLIEQFSKYANVFFLFTACIQQIPGVSPTNRYTTIIPLALVLLATAFKEMKEDMKRHNSDAELNSRLAQVLEPGTGGFDLRKWQHIQVGDIVRVESNEFFPADMVLLSSSEPEGLCYVETANLDGETNLKIKQASPDTSRLTTPSSAAALRGNLTSEQPNNSLYTFDATLNIQLSSTPGFSGTPMRKVPLSPEQLLLRGAQLRNTPWVYGLVVFTGHETKLMRNATATPVKRTAVEKDVNTLILLLFCLLLALSLASAIGAIVRNTAFANEMQYLLLQNDSKSKGRVFIEDTLTFVIAYNNLIPISLIVMMEIIKYQQAMLINSDLDMYYAPTDTPALCRTSSLVEELGQIDYIFSDKTGTLTRNEMEFKQASIGGVSYTDVIDESKQGTGEVGPDGREIGGQRTWHELKAIMDGTLPDDGSSGIIDEFLTLLAVCHTVIPERKGNKVVFQASSPDEAALVAGAECMGYQFVTRKPRSVFVNVRGRELEYEVLNVCEFNSTRKRMSTVVRGPDGKIKLYCKGADTVIISRLSEKQSFTDSTVVHLEDYATEGLRTLCVAMREISEQEYRQWSRMYDQAAAQIQGRGEALDQVAEVIEQNLYLLGATAIEDKLQEGVPETIHTLQNAGIKIWVLTGDRQETAINIGLSCKLISESMTLVIVNEDNAHDTADFLSKRLHAVKSQRSAGEFEELALIIDGKSLEFALEKDLSKMFLELAIMCKAVVCCRVSPLQKALVVKLVKKHQRSILLAIGDGANDVSMIQAAHVGVGISGVEGLQAARSADVAISQFRYLRKLLLVHGTWSYTRLSKMILYSFYKNIVLYMTQFWFSFQSSFSGQVPFEGWTLSFYNVIFTVLPPLVIGIFDQYLSARMLDRYPQLYRQTFFSKRRFAGWTLNAFYHSLLCYIFVTTAFWGSPQLAGGYNSYQWIWGTTLFCSVLVTVLGKAALVSDLWTKYTVAAIPGSFVFTLVFLILYAIIAPLIPRIHLSLEYQGIVPRLYGFSLFWFCLILVPVVCLLRDFCWKYWQRTYQPKSYHIIQEVQKHNLQDYRPRMDQFQKAIRKVRAVQRMRRTRGFAFSQTEGEGEQAKLIRRYDTTVQRPSGL</sequence>
<dbReference type="SUPFAM" id="SSF56784">
    <property type="entry name" value="HAD-like"/>
    <property type="match status" value="1"/>
</dbReference>
<dbReference type="SFLD" id="SFLDS00003">
    <property type="entry name" value="Haloacid_Dehalogenase"/>
    <property type="match status" value="1"/>
</dbReference>
<feature type="region of interest" description="Disordered" evidence="20">
    <location>
        <begin position="154"/>
        <end position="211"/>
    </location>
</feature>
<dbReference type="SFLD" id="SFLDG00002">
    <property type="entry name" value="C1.7:_P-type_atpase_like"/>
    <property type="match status" value="1"/>
</dbReference>
<dbReference type="InterPro" id="IPR023299">
    <property type="entry name" value="ATPase_P-typ_cyto_dom_N"/>
</dbReference>
<comment type="catalytic activity">
    <reaction evidence="14">
        <text>a 1,2-diacyl-sn-glycero-3-phosphoethanolamine(out) + ATP + H2O = a 1,2-diacyl-sn-glycero-3-phosphoethanolamine(in) + ADP + phosphate + H(+)</text>
        <dbReference type="Rhea" id="RHEA:66132"/>
        <dbReference type="ChEBI" id="CHEBI:15377"/>
        <dbReference type="ChEBI" id="CHEBI:15378"/>
        <dbReference type="ChEBI" id="CHEBI:30616"/>
        <dbReference type="ChEBI" id="CHEBI:43474"/>
        <dbReference type="ChEBI" id="CHEBI:64612"/>
        <dbReference type="ChEBI" id="CHEBI:456216"/>
    </reaction>
    <physiologicalReaction direction="left-to-right" evidence="14">
        <dbReference type="Rhea" id="RHEA:66133"/>
    </physiologicalReaction>
</comment>
<evidence type="ECO:0000256" key="2">
    <source>
        <dbReference type="ARBA" id="ARBA00004166"/>
    </source>
</evidence>
<dbReference type="SFLD" id="SFLDF00027">
    <property type="entry name" value="p-type_atpase"/>
    <property type="match status" value="1"/>
</dbReference>
<evidence type="ECO:0000256" key="18">
    <source>
        <dbReference type="PIRSR" id="PIRSR606539-3"/>
    </source>
</evidence>
<dbReference type="SUPFAM" id="SSF81665">
    <property type="entry name" value="Calcium ATPase, transmembrane domain M"/>
    <property type="match status" value="1"/>
</dbReference>
<dbReference type="HOGENOM" id="CLU_000846_3_0_1"/>
<dbReference type="Pfam" id="PF16209">
    <property type="entry name" value="PhoLip_ATPase_N"/>
    <property type="match status" value="1"/>
</dbReference>
<keyword evidence="8 18" id="KW-0460">Magnesium</keyword>
<comment type="cofactor">
    <cofactor evidence="1 18">
        <name>Mg(2+)</name>
        <dbReference type="ChEBI" id="CHEBI:18420"/>
    </cofactor>
</comment>
<dbReference type="Gene3D" id="1.20.1110.10">
    <property type="entry name" value="Calcium-transporting ATPase, transmembrane domain"/>
    <property type="match status" value="1"/>
</dbReference>
<dbReference type="GO" id="GO:0006892">
    <property type="term" value="P:post-Golgi vesicle-mediated transport"/>
    <property type="evidence" value="ECO:0007669"/>
    <property type="project" value="TreeGrafter"/>
</dbReference>
<evidence type="ECO:0000256" key="10">
    <source>
        <dbReference type="ARBA" id="ARBA00022989"/>
    </source>
</evidence>
<dbReference type="GO" id="GO:0032456">
    <property type="term" value="P:endocytic recycling"/>
    <property type="evidence" value="ECO:0007669"/>
    <property type="project" value="TreeGrafter"/>
</dbReference>
<feature type="transmembrane region" description="Helical" evidence="19">
    <location>
        <begin position="1241"/>
        <end position="1263"/>
    </location>
</feature>
<feature type="binding site" evidence="17">
    <location>
        <position position="646"/>
    </location>
    <ligand>
        <name>ATP</name>
        <dbReference type="ChEBI" id="CHEBI:30616"/>
    </ligand>
</feature>
<keyword evidence="10 19" id="KW-1133">Transmembrane helix</keyword>
<dbReference type="CDD" id="cd02073">
    <property type="entry name" value="P-type_ATPase_APLT_Dnf-like"/>
    <property type="match status" value="1"/>
</dbReference>
<keyword evidence="11" id="KW-0333">Golgi apparatus</keyword>
<dbReference type="InterPro" id="IPR006539">
    <property type="entry name" value="P-type_ATPase_IV"/>
</dbReference>
<dbReference type="EMBL" id="JMSN01000032">
    <property type="protein sequence ID" value="KDN46965.1"/>
    <property type="molecule type" value="Genomic_DNA"/>
</dbReference>